<gene>
    <name evidence="1" type="ORF">S7711_10725</name>
</gene>
<dbReference type="HOGENOM" id="CLU_1759979_0_0_1"/>
<organism evidence="1 2">
    <name type="scientific">Stachybotrys chartarum (strain CBS 109288 / IBT 7711)</name>
    <name type="common">Toxic black mold</name>
    <name type="synonym">Stilbospora chartarum</name>
    <dbReference type="NCBI Taxonomy" id="1280523"/>
    <lineage>
        <taxon>Eukaryota</taxon>
        <taxon>Fungi</taxon>
        <taxon>Dikarya</taxon>
        <taxon>Ascomycota</taxon>
        <taxon>Pezizomycotina</taxon>
        <taxon>Sordariomycetes</taxon>
        <taxon>Hypocreomycetidae</taxon>
        <taxon>Hypocreales</taxon>
        <taxon>Stachybotryaceae</taxon>
        <taxon>Stachybotrys</taxon>
    </lineage>
</organism>
<protein>
    <submittedName>
        <fullName evidence="1">Uncharacterized protein</fullName>
    </submittedName>
</protein>
<dbReference type="EMBL" id="KL648750">
    <property type="protein sequence ID" value="KEY64184.1"/>
    <property type="molecule type" value="Genomic_DNA"/>
</dbReference>
<dbReference type="Proteomes" id="UP000028045">
    <property type="component" value="Unassembled WGS sequence"/>
</dbReference>
<proteinExistence type="predicted"/>
<name>A0A084AFV5_STACB</name>
<evidence type="ECO:0000313" key="2">
    <source>
        <dbReference type="Proteomes" id="UP000028045"/>
    </source>
</evidence>
<sequence>MHKLWDTLKEETGLAKELNEHPFLSPFKLAPPFRSEMDNLVMAGQIFDVVGKTLNPNITIGVYLLKGYYAIQVDFADQSFISPTSPFVANALLQHLRMIVCWATEAYEGKAIPLDLWFDTERCMEAQMAAGDKVRDLHLALLKAVRED</sequence>
<keyword evidence="2" id="KW-1185">Reference proteome</keyword>
<evidence type="ECO:0000313" key="1">
    <source>
        <dbReference type="EMBL" id="KEY64184.1"/>
    </source>
</evidence>
<accession>A0A084AFV5</accession>
<reference evidence="1 2" key="1">
    <citation type="journal article" date="2014" name="BMC Genomics">
        <title>Comparative genome sequencing reveals chemotype-specific gene clusters in the toxigenic black mold Stachybotrys.</title>
        <authorList>
            <person name="Semeiks J."/>
            <person name="Borek D."/>
            <person name="Otwinowski Z."/>
            <person name="Grishin N.V."/>
        </authorList>
    </citation>
    <scope>NUCLEOTIDE SEQUENCE [LARGE SCALE GENOMIC DNA]</scope>
    <source>
        <strain evidence="2">CBS 109288 / IBT 7711</strain>
    </source>
</reference>
<dbReference type="AlphaFoldDB" id="A0A084AFV5"/>